<dbReference type="EMBL" id="BEXT01000001">
    <property type="protein sequence ID" value="GBC63641.1"/>
    <property type="molecule type" value="Genomic_DNA"/>
</dbReference>
<protein>
    <recommendedName>
        <fullName evidence="2">SnoaL-like domain-containing protein</fullName>
    </recommendedName>
</protein>
<dbReference type="InterPro" id="IPR032710">
    <property type="entry name" value="NTF2-like_dom_sf"/>
</dbReference>
<sequence>MTVPRIMVCLILFWMAAAGPALAQETEKDAEKTVMQEIKAVMETYKKAFKARDIDGLMALWSSRPDILLMGTGPGERYMGTEEIKHAYLRFFDNFDSEEGNITWMKISDNGDTAWFSVMGHFTSYYKNVKNEFALNHTGVLEKHEGKWLFVMRHFSGLVSAE</sequence>
<evidence type="ECO:0000313" key="3">
    <source>
        <dbReference type="EMBL" id="GBC63641.1"/>
    </source>
</evidence>
<feature type="signal peptide" evidence="1">
    <location>
        <begin position="1"/>
        <end position="23"/>
    </location>
</feature>
<organism evidence="3 4">
    <name type="scientific">Desulfonema ishimotonii</name>
    <dbReference type="NCBI Taxonomy" id="45657"/>
    <lineage>
        <taxon>Bacteria</taxon>
        <taxon>Pseudomonadati</taxon>
        <taxon>Thermodesulfobacteriota</taxon>
        <taxon>Desulfobacteria</taxon>
        <taxon>Desulfobacterales</taxon>
        <taxon>Desulfococcaceae</taxon>
        <taxon>Desulfonema</taxon>
    </lineage>
</organism>
<dbReference type="Proteomes" id="UP000288096">
    <property type="component" value="Unassembled WGS sequence"/>
</dbReference>
<dbReference type="Gene3D" id="3.10.450.50">
    <property type="match status" value="1"/>
</dbReference>
<dbReference type="SUPFAM" id="SSF54427">
    <property type="entry name" value="NTF2-like"/>
    <property type="match status" value="1"/>
</dbReference>
<evidence type="ECO:0000313" key="4">
    <source>
        <dbReference type="Proteomes" id="UP000288096"/>
    </source>
</evidence>
<proteinExistence type="predicted"/>
<comment type="caution">
    <text evidence="3">The sequence shown here is derived from an EMBL/GenBank/DDBJ whole genome shotgun (WGS) entry which is preliminary data.</text>
</comment>
<evidence type="ECO:0000259" key="2">
    <source>
        <dbReference type="Pfam" id="PF13474"/>
    </source>
</evidence>
<dbReference type="RefSeq" id="WP_166405255.1">
    <property type="nucleotide sequence ID" value="NZ_BEXT01000001.1"/>
</dbReference>
<evidence type="ECO:0000256" key="1">
    <source>
        <dbReference type="SAM" id="SignalP"/>
    </source>
</evidence>
<accession>A0A401G389</accession>
<dbReference type="InterPro" id="IPR037401">
    <property type="entry name" value="SnoaL-like"/>
</dbReference>
<feature type="domain" description="SnoaL-like" evidence="2">
    <location>
        <begin position="38"/>
        <end position="157"/>
    </location>
</feature>
<feature type="chain" id="PRO_5019228988" description="SnoaL-like domain-containing protein" evidence="1">
    <location>
        <begin position="24"/>
        <end position="162"/>
    </location>
</feature>
<keyword evidence="1" id="KW-0732">Signal</keyword>
<dbReference type="Pfam" id="PF13474">
    <property type="entry name" value="SnoaL_3"/>
    <property type="match status" value="1"/>
</dbReference>
<gene>
    <name evidence="3" type="ORF">DENIS_4639</name>
</gene>
<reference evidence="4" key="2">
    <citation type="submission" date="2019-01" db="EMBL/GenBank/DDBJ databases">
        <title>Genome sequence of Desulfonema ishimotonii strain Tokyo 01.</title>
        <authorList>
            <person name="Fukui M."/>
        </authorList>
    </citation>
    <scope>NUCLEOTIDE SEQUENCE [LARGE SCALE GENOMIC DNA]</scope>
    <source>
        <strain evidence="4">Tokyo 01</strain>
    </source>
</reference>
<keyword evidence="4" id="KW-1185">Reference proteome</keyword>
<dbReference type="AlphaFoldDB" id="A0A401G389"/>
<name>A0A401G389_9BACT</name>
<reference evidence="4" key="1">
    <citation type="submission" date="2017-11" db="EMBL/GenBank/DDBJ databases">
        <authorList>
            <person name="Watanabe M."/>
            <person name="Kojima H."/>
        </authorList>
    </citation>
    <scope>NUCLEOTIDE SEQUENCE [LARGE SCALE GENOMIC DNA]</scope>
    <source>
        <strain evidence="4">Tokyo 01</strain>
    </source>
</reference>